<evidence type="ECO:0000256" key="5">
    <source>
        <dbReference type="SAM" id="MobiDB-lite"/>
    </source>
</evidence>
<accession>A0AAE0DKM5</accession>
<evidence type="ECO:0000259" key="6">
    <source>
        <dbReference type="PROSITE" id="PS50219"/>
    </source>
</evidence>
<gene>
    <name evidence="7" type="ORF">OEA41_006485</name>
</gene>
<protein>
    <recommendedName>
        <fullName evidence="6">CNH domain-containing protein</fullName>
    </recommendedName>
</protein>
<reference evidence="7" key="1">
    <citation type="submission" date="2022-11" db="EMBL/GenBank/DDBJ databases">
        <title>Chromosomal genome sequence assembly and mating type (MAT) locus characterization of the leprose asexual lichenized fungus Lepraria neglecta (Nyl.) Erichsen.</title>
        <authorList>
            <person name="Allen J.L."/>
            <person name="Pfeffer B."/>
        </authorList>
    </citation>
    <scope>NUCLEOTIDE SEQUENCE</scope>
    <source>
        <strain evidence="7">Allen 5258</strain>
    </source>
</reference>
<dbReference type="PANTHER" id="PTHR12894">
    <property type="entry name" value="CNH DOMAIN CONTAINING"/>
    <property type="match status" value="1"/>
</dbReference>
<keyword evidence="8" id="KW-1185">Reference proteome</keyword>
<feature type="repeat" description="CHCR" evidence="4">
    <location>
        <begin position="692"/>
        <end position="874"/>
    </location>
</feature>
<evidence type="ECO:0000256" key="4">
    <source>
        <dbReference type="PROSITE-ProRule" id="PRU01006"/>
    </source>
</evidence>
<dbReference type="GO" id="GO:0000329">
    <property type="term" value="C:fungal-type vacuole membrane"/>
    <property type="evidence" value="ECO:0007669"/>
    <property type="project" value="TreeGrafter"/>
</dbReference>
<feature type="region of interest" description="Disordered" evidence="5">
    <location>
        <begin position="441"/>
        <end position="502"/>
    </location>
</feature>
<evidence type="ECO:0000256" key="3">
    <source>
        <dbReference type="ARBA" id="ARBA00038201"/>
    </source>
</evidence>
<comment type="caution">
    <text evidence="7">The sequence shown here is derived from an EMBL/GenBank/DDBJ whole genome shotgun (WGS) entry which is preliminary data.</text>
</comment>
<proteinExistence type="inferred from homology"/>
<dbReference type="Pfam" id="PF10366">
    <property type="entry name" value="Vps39_1"/>
    <property type="match status" value="1"/>
</dbReference>
<dbReference type="InterPro" id="IPR000547">
    <property type="entry name" value="Clathrin_H-chain/VPS_repeat"/>
</dbReference>
<dbReference type="Proteomes" id="UP001276659">
    <property type="component" value="Unassembled WGS sequence"/>
</dbReference>
<dbReference type="GO" id="GO:0012505">
    <property type="term" value="C:endomembrane system"/>
    <property type="evidence" value="ECO:0007669"/>
    <property type="project" value="UniProtKB-SubCell"/>
</dbReference>
<dbReference type="InterPro" id="IPR001180">
    <property type="entry name" value="CNH_dom"/>
</dbReference>
<organism evidence="7 8">
    <name type="scientific">Lepraria neglecta</name>
    <dbReference type="NCBI Taxonomy" id="209136"/>
    <lineage>
        <taxon>Eukaryota</taxon>
        <taxon>Fungi</taxon>
        <taxon>Dikarya</taxon>
        <taxon>Ascomycota</taxon>
        <taxon>Pezizomycotina</taxon>
        <taxon>Lecanoromycetes</taxon>
        <taxon>OSLEUM clade</taxon>
        <taxon>Lecanoromycetidae</taxon>
        <taxon>Lecanorales</taxon>
        <taxon>Lecanorineae</taxon>
        <taxon>Stereocaulaceae</taxon>
        <taxon>Lepraria</taxon>
    </lineage>
</organism>
<dbReference type="AlphaFoldDB" id="A0AAE0DKM5"/>
<dbReference type="GO" id="GO:0006914">
    <property type="term" value="P:autophagy"/>
    <property type="evidence" value="ECO:0007669"/>
    <property type="project" value="TreeGrafter"/>
</dbReference>
<evidence type="ECO:0000256" key="2">
    <source>
        <dbReference type="ARBA" id="ARBA00023136"/>
    </source>
</evidence>
<dbReference type="EMBL" id="JASNWA010000007">
    <property type="protein sequence ID" value="KAK3173156.1"/>
    <property type="molecule type" value="Genomic_DNA"/>
</dbReference>
<dbReference type="Pfam" id="PF10367">
    <property type="entry name" value="zf-Vps39_C"/>
    <property type="match status" value="1"/>
</dbReference>
<feature type="compositionally biased region" description="Basic and acidic residues" evidence="5">
    <location>
        <begin position="446"/>
        <end position="469"/>
    </location>
</feature>
<evidence type="ECO:0000313" key="8">
    <source>
        <dbReference type="Proteomes" id="UP001276659"/>
    </source>
</evidence>
<dbReference type="GO" id="GO:0006886">
    <property type="term" value="P:intracellular protein transport"/>
    <property type="evidence" value="ECO:0007669"/>
    <property type="project" value="UniProtKB-UniRule"/>
</dbReference>
<feature type="compositionally biased region" description="Basic and acidic residues" evidence="5">
    <location>
        <begin position="490"/>
        <end position="502"/>
    </location>
</feature>
<dbReference type="InterPro" id="IPR019452">
    <property type="entry name" value="VPS39/TGF_beta_rcpt-assoc_1"/>
</dbReference>
<feature type="region of interest" description="Disordered" evidence="5">
    <location>
        <begin position="47"/>
        <end position="72"/>
    </location>
</feature>
<evidence type="ECO:0000313" key="7">
    <source>
        <dbReference type="EMBL" id="KAK3173156.1"/>
    </source>
</evidence>
<dbReference type="InterPro" id="IPR032914">
    <property type="entry name" value="Vam6/VPS39/TRAP1"/>
</dbReference>
<evidence type="ECO:0000256" key="1">
    <source>
        <dbReference type="ARBA" id="ARBA00004184"/>
    </source>
</evidence>
<sequence>MLSAFTARSIVELKPRDKSKIESVHAYDDRLLVGLNTGSLRIYRVNEPVDDPNHQDGSTAAEDRPVSQSGARPVDLLREQEKFSKYKVEQLAIVKEAKILLSLSNSQVYVHNLQSYELQETLIKAKGASTLAVTSSPGSDGSVVSRLAVAIKRRLILWTWKDGELSRDTSEITLVTGIKSLTWATDTRLIAGLNSSYVLVDVESSGVTDIVGPGSIGGAPGQDGGRFSGAGVASMSYLGMSAPSPLATRLGEGKILLARDINTLFIDTDGSSLGRRQIPWSVAPEAVGYSYPYLLALQSAKGTLEVRNPETLSLLQTIPLSSANQLHIPQSSASLANAGQGFLVLSDRCIWRTKAQDYDSQIDTLVDRGRLDEAISLLGMLDNALLKDKAGRMREVKMLKAQHLFDQRRYRDSIDLFTDVSAPPERVIRLYPPFIAGNASALSPSPEKHGQHEALSDAHGASESKHPSEEGTSFISSRKGSATDTTEASGHSDKTRELEGKDLKTASEELRGFLVSARTRMKKVLDPDGRVKADVLDAMSQSDNLEIAALLGKKSIDALADQEELLQTAKMVDSTLFRVYMFVSPSFAGPLFRIDNFCDPDVVNEKLIEAGRYNDLVDFFYGKKLHRQALELLKRFGDVDTINEAAPQLAGSQRTVSYLQNLPPEQIDLILQFAEWPLRRNPELGMDVFMADTENAETLPRLPVLEFLEKIDKKLAVKYLEHIIHELNDTTPDFHQRLVNIYIDGLKSNDFENDDERARWKEKTLDFLKTSRNYQAYRALGQLPKDNPNLYEARAIVLSNMGQHKQALDIYVFQLQDAEKAEEYCNQIYLSETSQATTPTQSGRSPTADPEDAPPSIYHTLLSLYVSPPPPHKPQWGPALNILAKHGARMPASSTLNLIPESLPIKELESYFQGRIRSANTVVNEGRIVAGMRSTLAFAEEAKVRLGDGLAGGNSGKNRRVIITEERVCGVCYKRFGGSAIKVLPDNTVVHYGCSAR</sequence>
<dbReference type="InterPro" id="IPR036322">
    <property type="entry name" value="WD40_repeat_dom_sf"/>
</dbReference>
<dbReference type="SUPFAM" id="SSF50978">
    <property type="entry name" value="WD40 repeat-like"/>
    <property type="match status" value="1"/>
</dbReference>
<dbReference type="GO" id="GO:0034058">
    <property type="term" value="P:endosomal vesicle fusion"/>
    <property type="evidence" value="ECO:0007669"/>
    <property type="project" value="TreeGrafter"/>
</dbReference>
<dbReference type="PROSITE" id="PS50219">
    <property type="entry name" value="CNH"/>
    <property type="match status" value="1"/>
</dbReference>
<feature type="domain" description="CNH" evidence="6">
    <location>
        <begin position="18"/>
        <end position="333"/>
    </location>
</feature>
<name>A0AAE0DKM5_9LECA</name>
<keyword evidence="2" id="KW-0472">Membrane</keyword>
<dbReference type="Pfam" id="PF00780">
    <property type="entry name" value="CNH"/>
    <property type="match status" value="1"/>
</dbReference>
<dbReference type="PROSITE" id="PS50236">
    <property type="entry name" value="CHCR"/>
    <property type="match status" value="1"/>
</dbReference>
<dbReference type="PANTHER" id="PTHR12894:SF49">
    <property type="entry name" value="VAM6_VPS39-LIKE PROTEIN"/>
    <property type="match status" value="1"/>
</dbReference>
<comment type="similarity">
    <text evidence="3">Belongs to the VAM6/VPS39 family.</text>
</comment>
<comment type="subcellular location">
    <subcellularLocation>
        <location evidence="1">Endomembrane system</location>
        <topology evidence="1">Peripheral membrane protein</topology>
    </subcellularLocation>
</comment>
<dbReference type="InterPro" id="IPR019453">
    <property type="entry name" value="VPS39/TGFA1_Znf"/>
</dbReference>
<feature type="compositionally biased region" description="Polar residues" evidence="5">
    <location>
        <begin position="470"/>
        <end position="489"/>
    </location>
</feature>